<evidence type="ECO:0000256" key="1">
    <source>
        <dbReference type="SAM" id="MobiDB-lite"/>
    </source>
</evidence>
<name>A0ABW3LJS0_9BACI</name>
<proteinExistence type="predicted"/>
<dbReference type="RefSeq" id="WP_390359052.1">
    <property type="nucleotide sequence ID" value="NZ_JBHTKJ010000007.1"/>
</dbReference>
<reference evidence="3" key="1">
    <citation type="journal article" date="2019" name="Int. J. Syst. Evol. Microbiol.">
        <title>The Global Catalogue of Microorganisms (GCM) 10K type strain sequencing project: providing services to taxonomists for standard genome sequencing and annotation.</title>
        <authorList>
            <consortium name="The Broad Institute Genomics Platform"/>
            <consortium name="The Broad Institute Genome Sequencing Center for Infectious Disease"/>
            <person name="Wu L."/>
            <person name="Ma J."/>
        </authorList>
    </citation>
    <scope>NUCLEOTIDE SEQUENCE [LARGE SCALE GENOMIC DNA]</scope>
    <source>
        <strain evidence="3">CCUG 56754</strain>
    </source>
</reference>
<feature type="region of interest" description="Disordered" evidence="1">
    <location>
        <begin position="47"/>
        <end position="68"/>
    </location>
</feature>
<keyword evidence="3" id="KW-1185">Reference proteome</keyword>
<evidence type="ECO:0000313" key="3">
    <source>
        <dbReference type="Proteomes" id="UP001597040"/>
    </source>
</evidence>
<comment type="caution">
    <text evidence="2">The sequence shown here is derived from an EMBL/GenBank/DDBJ whole genome shotgun (WGS) entry which is preliminary data.</text>
</comment>
<organism evidence="2 3">
    <name type="scientific">Virgibacillus byunsanensis</name>
    <dbReference type="NCBI Taxonomy" id="570945"/>
    <lineage>
        <taxon>Bacteria</taxon>
        <taxon>Bacillati</taxon>
        <taxon>Bacillota</taxon>
        <taxon>Bacilli</taxon>
        <taxon>Bacillales</taxon>
        <taxon>Bacillaceae</taxon>
        <taxon>Virgibacillus</taxon>
    </lineage>
</organism>
<evidence type="ECO:0000313" key="2">
    <source>
        <dbReference type="EMBL" id="MFD1037195.1"/>
    </source>
</evidence>
<protein>
    <submittedName>
        <fullName evidence="2">Uncharacterized protein</fullName>
    </submittedName>
</protein>
<gene>
    <name evidence="2" type="ORF">ACFQ3N_01975</name>
</gene>
<dbReference type="EMBL" id="JBHTKJ010000007">
    <property type="protein sequence ID" value="MFD1037195.1"/>
    <property type="molecule type" value="Genomic_DNA"/>
</dbReference>
<sequence>MNVEKKALNILSSLRNLSTKHSKKELEKATQILLEISTNPTVSVLKGVLDRSKKRKQKTDKNSDQTNNEEYGFLRGAKYFGGNKK</sequence>
<dbReference type="Proteomes" id="UP001597040">
    <property type="component" value="Unassembled WGS sequence"/>
</dbReference>
<accession>A0ABW3LJS0</accession>